<dbReference type="AlphaFoldDB" id="A0A6I6GHU9"/>
<accession>A0A6I6GHU9</accession>
<proteinExistence type="predicted"/>
<dbReference type="RefSeq" id="WP_157478268.1">
    <property type="nucleotide sequence ID" value="NZ_CP046566.1"/>
</dbReference>
<evidence type="ECO:0008006" key="4">
    <source>
        <dbReference type="Google" id="ProtNLM"/>
    </source>
</evidence>
<evidence type="ECO:0000313" key="2">
    <source>
        <dbReference type="EMBL" id="QGW27985.1"/>
    </source>
</evidence>
<dbReference type="Proteomes" id="UP000426027">
    <property type="component" value="Chromosome"/>
</dbReference>
<sequence>MSYFRYIWSVVMLLLAVHSHAQNPAARYEIDAKRQGVSPTEKDALPRGKEFVRLDSTYYMGWMYQGMYLSDRSADVSGLEKSLPFLRKAFLLMEKDFGALLTTIFNDPYTYTVNNQRYVDYLTLTNAVREVYENLERPDSAMWVLQKLKAKSFRKDHFGSLYPRLAWLIHRNRFYTKEQYRFLRNSVLENEQLALAACYEGLDHINRNLENNNLWFGDFQAEQDRMSIYHNLSLIHSYLKNYDSSAYYYEQMASYGAVSWNNYGSLKAEIGEFATAAAMYDRDRYKYGGFKNLMEPYYYLPILNIYAGKTNEAMSMAKEAIELSNSSPGFGWYNIALARSYLYNGELDSAWLTLDKAAHFKEIHIGTTLTQPQYEFTIGVLKLVWFEKKIAATKFLHRNWWYHPKWLYEVASLQAQQYVHEYLLANQLILNPERSRIIYDLFCGESTVSYDEIFSLMHRFSPRYFSKLMHDYASLDPREKIKPYFTLYEGRLLWTQKKYADAAKMYSTLMQTRVDTAHEKLFMARLYEGLWEHAVREDNNDDALKYQTLLFDNYPNLIPFSNLPFTMQLQFSGLSDVITKKVQADIESCNWQNYSNAAVPKAMVQFSKKGSKYSAKIDVYDSRSKLRLSRNIRFTSADKVGQEIAFSFFGVEVPLEVEAPVANAAGEKL</sequence>
<dbReference type="EMBL" id="CP046566">
    <property type="protein sequence ID" value="QGW27985.1"/>
    <property type="molecule type" value="Genomic_DNA"/>
</dbReference>
<keyword evidence="3" id="KW-1185">Reference proteome</keyword>
<name>A0A6I6GHU9_9BACT</name>
<feature type="chain" id="PRO_5026247723" description="Tetratricopeptide repeat protein" evidence="1">
    <location>
        <begin position="22"/>
        <end position="669"/>
    </location>
</feature>
<keyword evidence="1" id="KW-0732">Signal</keyword>
<reference evidence="2 3" key="1">
    <citation type="submission" date="2019-11" db="EMBL/GenBank/DDBJ databases">
        <authorList>
            <person name="Im W.T."/>
        </authorList>
    </citation>
    <scope>NUCLEOTIDE SEQUENCE [LARGE SCALE GENOMIC DNA]</scope>
    <source>
        <strain evidence="2 3">SB-02</strain>
    </source>
</reference>
<gene>
    <name evidence="2" type="ORF">GLV81_07640</name>
</gene>
<dbReference type="SUPFAM" id="SSF48452">
    <property type="entry name" value="TPR-like"/>
    <property type="match status" value="1"/>
</dbReference>
<dbReference type="InterPro" id="IPR011990">
    <property type="entry name" value="TPR-like_helical_dom_sf"/>
</dbReference>
<evidence type="ECO:0000256" key="1">
    <source>
        <dbReference type="SAM" id="SignalP"/>
    </source>
</evidence>
<evidence type="ECO:0000313" key="3">
    <source>
        <dbReference type="Proteomes" id="UP000426027"/>
    </source>
</evidence>
<dbReference type="KEGG" id="fls:GLV81_07640"/>
<organism evidence="2 3">
    <name type="scientific">Phnomibacter ginsenosidimutans</name>
    <dbReference type="NCBI Taxonomy" id="2676868"/>
    <lineage>
        <taxon>Bacteria</taxon>
        <taxon>Pseudomonadati</taxon>
        <taxon>Bacteroidota</taxon>
        <taxon>Chitinophagia</taxon>
        <taxon>Chitinophagales</taxon>
        <taxon>Chitinophagaceae</taxon>
        <taxon>Phnomibacter</taxon>
    </lineage>
</organism>
<protein>
    <recommendedName>
        <fullName evidence="4">Tetratricopeptide repeat protein</fullName>
    </recommendedName>
</protein>
<feature type="signal peptide" evidence="1">
    <location>
        <begin position="1"/>
        <end position="21"/>
    </location>
</feature>
<dbReference type="Gene3D" id="1.25.40.10">
    <property type="entry name" value="Tetratricopeptide repeat domain"/>
    <property type="match status" value="1"/>
</dbReference>